<proteinExistence type="inferred from homology"/>
<comment type="function">
    <text evidence="4">Together with LptE, is involved in the assembly of lipopolysaccharide (LPS) at the surface of the outer membrane.</text>
</comment>
<feature type="signal peptide" evidence="4">
    <location>
        <begin position="1"/>
        <end position="19"/>
    </location>
</feature>
<name>A0A0M3T2G1_9GAMM</name>
<dbReference type="GO" id="GO:0043165">
    <property type="term" value="P:Gram-negative-bacterium-type cell outer membrane assembly"/>
    <property type="evidence" value="ECO:0007669"/>
    <property type="project" value="UniProtKB-UniRule"/>
</dbReference>
<gene>
    <name evidence="4" type="primary">lptD</name>
    <name evidence="7" type="ORF">W908_03910</name>
</gene>
<comment type="subunit">
    <text evidence="4">Component of the lipopolysaccharide transport and assembly complex. Interacts with LptE and LptA.</text>
</comment>
<feature type="chain" id="PRO_5008991897" description="LPS-assembly protein LptD" evidence="4">
    <location>
        <begin position="20"/>
        <end position="750"/>
    </location>
</feature>
<keyword evidence="8" id="KW-1185">Reference proteome</keyword>
<evidence type="ECO:0000259" key="5">
    <source>
        <dbReference type="Pfam" id="PF03968"/>
    </source>
</evidence>
<dbReference type="RefSeq" id="WP_053820010.1">
    <property type="nucleotide sequence ID" value="NZ_CP006911.1"/>
</dbReference>
<comment type="caution">
    <text evidence="4">Lacks conserved residue(s) required for the propagation of feature annotation.</text>
</comment>
<dbReference type="GO" id="GO:0015920">
    <property type="term" value="P:lipopolysaccharide transport"/>
    <property type="evidence" value="ECO:0007669"/>
    <property type="project" value="InterPro"/>
</dbReference>
<dbReference type="Proteomes" id="UP000068905">
    <property type="component" value="Chromosome"/>
</dbReference>
<dbReference type="GO" id="GO:1990351">
    <property type="term" value="C:transporter complex"/>
    <property type="evidence" value="ECO:0007669"/>
    <property type="project" value="TreeGrafter"/>
</dbReference>
<comment type="similarity">
    <text evidence="4">Belongs to the LptD family.</text>
</comment>
<dbReference type="InterPro" id="IPR050218">
    <property type="entry name" value="LptD"/>
</dbReference>
<keyword evidence="2 4" id="KW-0472">Membrane</keyword>
<evidence type="ECO:0000256" key="3">
    <source>
        <dbReference type="ARBA" id="ARBA00023237"/>
    </source>
</evidence>
<dbReference type="InterPro" id="IPR005653">
    <property type="entry name" value="OstA-like_N"/>
</dbReference>
<dbReference type="InterPro" id="IPR007543">
    <property type="entry name" value="LptD_C"/>
</dbReference>
<feature type="domain" description="Organic solvent tolerance-like N-terminal" evidence="5">
    <location>
        <begin position="57"/>
        <end position="191"/>
    </location>
</feature>
<dbReference type="Pfam" id="PF04453">
    <property type="entry name" value="LptD"/>
    <property type="match status" value="1"/>
</dbReference>
<dbReference type="KEGG" id="tsn:W908_03910"/>
<reference evidence="7 8" key="1">
    <citation type="journal article" date="2015" name="Genome Announc.">
        <title>Genome Sequence of 'Candidatus Thioglobus singularis' Strain PS1, a Mixotroph from the SUP05 Clade of Marine Gammaproteobacteria.</title>
        <authorList>
            <person name="Marshall K.T."/>
            <person name="Morris R.M."/>
        </authorList>
    </citation>
    <scope>NUCLEOTIDE SEQUENCE [LARGE SCALE GENOMIC DNA]</scope>
    <source>
        <strain evidence="7 8">PS1</strain>
    </source>
</reference>
<evidence type="ECO:0000256" key="1">
    <source>
        <dbReference type="ARBA" id="ARBA00022729"/>
    </source>
</evidence>
<dbReference type="PANTHER" id="PTHR30189">
    <property type="entry name" value="LPS-ASSEMBLY PROTEIN"/>
    <property type="match status" value="1"/>
</dbReference>
<dbReference type="OrthoDB" id="9760225at2"/>
<organism evidence="7 8">
    <name type="scientific">Candidatus Pseudothioglobus singularis PS1</name>
    <dbReference type="NCBI Taxonomy" id="1125411"/>
    <lineage>
        <taxon>Bacteria</taxon>
        <taxon>Pseudomonadati</taxon>
        <taxon>Pseudomonadota</taxon>
        <taxon>Gammaproteobacteria</taxon>
        <taxon>Candidatus Pseudothioglobaceae</taxon>
        <taxon>Candidatus Pseudothioglobus</taxon>
    </lineage>
</organism>
<dbReference type="InterPro" id="IPR020889">
    <property type="entry name" value="LipoPS_assembly_LptD"/>
</dbReference>
<evidence type="ECO:0000256" key="2">
    <source>
        <dbReference type="ARBA" id="ARBA00023136"/>
    </source>
</evidence>
<keyword evidence="1 4" id="KW-0732">Signal</keyword>
<evidence type="ECO:0000313" key="7">
    <source>
        <dbReference type="EMBL" id="ALE02675.1"/>
    </source>
</evidence>
<feature type="domain" description="LptD C-terminal" evidence="6">
    <location>
        <begin position="309"/>
        <end position="649"/>
    </location>
</feature>
<dbReference type="AlphaFoldDB" id="A0A0M3T2G1"/>
<evidence type="ECO:0000313" key="8">
    <source>
        <dbReference type="Proteomes" id="UP000068905"/>
    </source>
</evidence>
<keyword evidence="3 4" id="KW-0998">Cell outer membrane</keyword>
<evidence type="ECO:0000259" key="6">
    <source>
        <dbReference type="Pfam" id="PF04453"/>
    </source>
</evidence>
<dbReference type="PANTHER" id="PTHR30189:SF1">
    <property type="entry name" value="LPS-ASSEMBLY PROTEIN LPTD"/>
    <property type="match status" value="1"/>
</dbReference>
<protein>
    <recommendedName>
        <fullName evidence="4">LPS-assembly protein LptD</fullName>
    </recommendedName>
</protein>
<dbReference type="GO" id="GO:0009279">
    <property type="term" value="C:cell outer membrane"/>
    <property type="evidence" value="ECO:0007669"/>
    <property type="project" value="UniProtKB-SubCell"/>
</dbReference>
<sequence length="750" mass="83953" precursor="true">MKKPLIFVFLMLAHLCINAEGVNLNCAPTQSVCDNCPQYQTLFPLEQFSENTGALDIEADKSEIIEEKYLLSGNVEVNSENLYLSANEVEVSSADRSLLAEGNVRFQDESYLITSATLSSSRKDDELIAVATNANYQDYSVGLGGANGYTEVIEKTPTSVLLTNTTYSLCPVDQNDWQIDADQIELNLKKNRGVADNATIKFYGVPIFYTPKYSWVLAGRGSGFLTPEYSTYNEPGQNDDAYSLRVPYYFNLSPDRDLLVALTYMSSRRFIYEGKYRQLIAPKISADHQDSIYSIEAKYLPEDKITGLKRWLVNFSEELDLSDNIHLSAQFHRVSDAKYFREISKTDTDLKTLKSSLKYTYEDKENNFSLAVLTENEQIVNAGTPEYTRALEGSMSKTLNADQKIPIQVDLVSTRFAHETATKDSGTRTHGKFGISRELNIQYPKITPRANIAITNYSLKNSPNINRTILGSGLNIDFTVINETNLFSYQVNHRISPLITYNYRAKKVQGNIPLFDSTDKYDDIISFSDLTSGERYTGLDRITNANDITLSLESTYRKVGALEDDKDLLSLKIAQTYYTDDEVVSNISNTNYETRKSYSDIAASIDMSLNKFNISSAAQFNPDKSKVVKKENTISYSPSSRQFVSLSFIDDGTKETEKFYGAYPLTDSIHVFGGIDKTTSTGVTNAETTGIAYESCCWAFRLAHFKEDNSSGGHNYSTGMELVLTGLGSTSSPLKDKIENKIQGYTANLR</sequence>
<dbReference type="STRING" id="1125411.W908_03910"/>
<evidence type="ECO:0000256" key="4">
    <source>
        <dbReference type="HAMAP-Rule" id="MF_01411"/>
    </source>
</evidence>
<comment type="subcellular location">
    <subcellularLocation>
        <location evidence="4">Cell outer membrane</location>
    </subcellularLocation>
</comment>
<accession>A0A0M3T2G1</accession>
<dbReference type="EMBL" id="CP006911">
    <property type="protein sequence ID" value="ALE02675.1"/>
    <property type="molecule type" value="Genomic_DNA"/>
</dbReference>
<dbReference type="HAMAP" id="MF_01411">
    <property type="entry name" value="LPS_assembly_LptD"/>
    <property type="match status" value="1"/>
</dbReference>
<dbReference type="Pfam" id="PF03968">
    <property type="entry name" value="LptD_N"/>
    <property type="match status" value="1"/>
</dbReference>